<protein>
    <submittedName>
        <fullName evidence="1">Uncharacterized protein</fullName>
    </submittedName>
</protein>
<reference evidence="1 2" key="1">
    <citation type="journal article" date="2019" name="Nat. Ecol. Evol.">
        <title>Megaphylogeny resolves global patterns of mushroom evolution.</title>
        <authorList>
            <person name="Varga T."/>
            <person name="Krizsan K."/>
            <person name="Foldi C."/>
            <person name="Dima B."/>
            <person name="Sanchez-Garcia M."/>
            <person name="Sanchez-Ramirez S."/>
            <person name="Szollosi G.J."/>
            <person name="Szarkandi J.G."/>
            <person name="Papp V."/>
            <person name="Albert L."/>
            <person name="Andreopoulos W."/>
            <person name="Angelini C."/>
            <person name="Antonin V."/>
            <person name="Barry K.W."/>
            <person name="Bougher N.L."/>
            <person name="Buchanan P."/>
            <person name="Buyck B."/>
            <person name="Bense V."/>
            <person name="Catcheside P."/>
            <person name="Chovatia M."/>
            <person name="Cooper J."/>
            <person name="Damon W."/>
            <person name="Desjardin D."/>
            <person name="Finy P."/>
            <person name="Geml J."/>
            <person name="Haridas S."/>
            <person name="Hughes K."/>
            <person name="Justo A."/>
            <person name="Karasinski D."/>
            <person name="Kautmanova I."/>
            <person name="Kiss B."/>
            <person name="Kocsube S."/>
            <person name="Kotiranta H."/>
            <person name="LaButti K.M."/>
            <person name="Lechner B.E."/>
            <person name="Liimatainen K."/>
            <person name="Lipzen A."/>
            <person name="Lukacs Z."/>
            <person name="Mihaltcheva S."/>
            <person name="Morgado L.N."/>
            <person name="Niskanen T."/>
            <person name="Noordeloos M.E."/>
            <person name="Ohm R.A."/>
            <person name="Ortiz-Santana B."/>
            <person name="Ovrebo C."/>
            <person name="Racz N."/>
            <person name="Riley R."/>
            <person name="Savchenko A."/>
            <person name="Shiryaev A."/>
            <person name="Soop K."/>
            <person name="Spirin V."/>
            <person name="Szebenyi C."/>
            <person name="Tomsovsky M."/>
            <person name="Tulloss R.E."/>
            <person name="Uehling J."/>
            <person name="Grigoriev I.V."/>
            <person name="Vagvolgyi C."/>
            <person name="Papp T."/>
            <person name="Martin F.M."/>
            <person name="Miettinen O."/>
            <person name="Hibbett D.S."/>
            <person name="Nagy L.G."/>
        </authorList>
    </citation>
    <scope>NUCLEOTIDE SEQUENCE [LARGE SCALE GENOMIC DNA]</scope>
    <source>
        <strain evidence="1 2">NL-1719</strain>
    </source>
</reference>
<dbReference type="Proteomes" id="UP000308600">
    <property type="component" value="Unassembled WGS sequence"/>
</dbReference>
<dbReference type="EMBL" id="ML208375">
    <property type="protein sequence ID" value="TFK67491.1"/>
    <property type="molecule type" value="Genomic_DNA"/>
</dbReference>
<gene>
    <name evidence="1" type="ORF">BDN72DRAFT_96406</name>
</gene>
<evidence type="ECO:0000313" key="1">
    <source>
        <dbReference type="EMBL" id="TFK67491.1"/>
    </source>
</evidence>
<proteinExistence type="predicted"/>
<evidence type="ECO:0000313" key="2">
    <source>
        <dbReference type="Proteomes" id="UP000308600"/>
    </source>
</evidence>
<sequence>MSTHVNLVDLLAFKSTGEEVTKFSSEVALSNYTIGTDSYFPREHVLAGSLIYYLLRNILNPSLDRGRRRTDHTGRERKRKADRDHVRGGDRGQSGRG</sequence>
<keyword evidence="2" id="KW-1185">Reference proteome</keyword>
<name>A0ACD3AP36_9AGAR</name>
<accession>A0ACD3AP36</accession>
<organism evidence="1 2">
    <name type="scientific">Pluteus cervinus</name>
    <dbReference type="NCBI Taxonomy" id="181527"/>
    <lineage>
        <taxon>Eukaryota</taxon>
        <taxon>Fungi</taxon>
        <taxon>Dikarya</taxon>
        <taxon>Basidiomycota</taxon>
        <taxon>Agaricomycotina</taxon>
        <taxon>Agaricomycetes</taxon>
        <taxon>Agaricomycetidae</taxon>
        <taxon>Agaricales</taxon>
        <taxon>Pluteineae</taxon>
        <taxon>Pluteaceae</taxon>
        <taxon>Pluteus</taxon>
    </lineage>
</organism>